<dbReference type="EMBL" id="MG757153">
    <property type="protein sequence ID" value="AVD99415.1"/>
    <property type="molecule type" value="Genomic_DNA"/>
</dbReference>
<dbReference type="Proteomes" id="UP000241925">
    <property type="component" value="Segment"/>
</dbReference>
<keyword evidence="3" id="KW-1185">Reference proteome</keyword>
<organism evidence="2 3">
    <name type="scientific">Streptomyces phage BillNye</name>
    <dbReference type="NCBI Taxonomy" id="2079426"/>
    <lineage>
        <taxon>Viruses</taxon>
        <taxon>Duplodnaviria</taxon>
        <taxon>Heunggongvirae</taxon>
        <taxon>Uroviricota</taxon>
        <taxon>Caudoviricetes</taxon>
        <taxon>Stanwilliamsviridae</taxon>
        <taxon>Loccivirinae</taxon>
        <taxon>Wilnyevirus</taxon>
        <taxon>Wilnyevirus billnye</taxon>
    </lineage>
</organism>
<accession>A0A2L1IW87</accession>
<gene>
    <name evidence="2" type="ORF">SEA_BILLNYE_246</name>
</gene>
<keyword evidence="1" id="KW-0472">Membrane</keyword>
<feature type="transmembrane region" description="Helical" evidence="1">
    <location>
        <begin position="15"/>
        <end position="37"/>
    </location>
</feature>
<proteinExistence type="predicted"/>
<evidence type="ECO:0000313" key="2">
    <source>
        <dbReference type="EMBL" id="AVD99415.1"/>
    </source>
</evidence>
<keyword evidence="1" id="KW-0812">Transmembrane</keyword>
<evidence type="ECO:0000256" key="1">
    <source>
        <dbReference type="SAM" id="Phobius"/>
    </source>
</evidence>
<reference evidence="2 3" key="1">
    <citation type="submission" date="2018-01" db="EMBL/GenBank/DDBJ databases">
        <authorList>
            <person name="Grinwald M.F."/>
            <person name="Tasoff P."/>
            <person name="Simpson K.F."/>
            <person name="Vasser A."/>
            <person name="Shaffer C.D."/>
            <person name="Weston-Hafer K.A."/>
            <person name="Russell D.A."/>
            <person name="Pope W.H."/>
            <person name="Jacobs-Sera D."/>
            <person name="Hendrix R.W."/>
            <person name="Hatfull G.F."/>
        </authorList>
    </citation>
    <scope>NUCLEOTIDE SEQUENCE [LARGE SCALE GENOMIC DNA]</scope>
</reference>
<protein>
    <submittedName>
        <fullName evidence="2">Uncharacterized protein</fullName>
    </submittedName>
</protein>
<name>A0A2L1IW87_9CAUD</name>
<keyword evidence="1" id="KW-1133">Transmembrane helix</keyword>
<sequence>MSDNRQNNSDVARDLIGFMIVCGVIGGPALLVCWVMMKLFLGILF</sequence>
<evidence type="ECO:0000313" key="3">
    <source>
        <dbReference type="Proteomes" id="UP000241925"/>
    </source>
</evidence>